<gene>
    <name evidence="1" type="ORF">EZS28_016844</name>
</gene>
<dbReference type="Gene3D" id="3.30.200.20">
    <property type="entry name" value="Phosphorylase Kinase, domain 1"/>
    <property type="match status" value="1"/>
</dbReference>
<dbReference type="Proteomes" id="UP000324800">
    <property type="component" value="Unassembled WGS sequence"/>
</dbReference>
<dbReference type="InterPro" id="IPR011009">
    <property type="entry name" value="Kinase-like_dom_sf"/>
</dbReference>
<organism evidence="1 2">
    <name type="scientific">Streblomastix strix</name>
    <dbReference type="NCBI Taxonomy" id="222440"/>
    <lineage>
        <taxon>Eukaryota</taxon>
        <taxon>Metamonada</taxon>
        <taxon>Preaxostyla</taxon>
        <taxon>Oxymonadida</taxon>
        <taxon>Streblomastigidae</taxon>
        <taxon>Streblomastix</taxon>
    </lineage>
</organism>
<comment type="caution">
    <text evidence="1">The sequence shown here is derived from an EMBL/GenBank/DDBJ whole genome shotgun (WGS) entry which is preliminary data.</text>
</comment>
<evidence type="ECO:0000313" key="1">
    <source>
        <dbReference type="EMBL" id="KAA6387626.1"/>
    </source>
</evidence>
<dbReference type="AlphaFoldDB" id="A0A5J4VZG0"/>
<accession>A0A5J4VZG0</accession>
<evidence type="ECO:0008006" key="3">
    <source>
        <dbReference type="Google" id="ProtNLM"/>
    </source>
</evidence>
<feature type="non-terminal residue" evidence="1">
    <location>
        <position position="68"/>
    </location>
</feature>
<name>A0A5J4VZG0_9EUKA</name>
<sequence length="68" mass="7955">MQPQKVCYDSFELIEELEGGAQGRTFYVNLIETGVPYAMKRVNYMKKSDKERAEKEIAQMKKLESKFT</sequence>
<proteinExistence type="predicted"/>
<dbReference type="EMBL" id="SNRW01004299">
    <property type="protein sequence ID" value="KAA6387626.1"/>
    <property type="molecule type" value="Genomic_DNA"/>
</dbReference>
<protein>
    <recommendedName>
        <fullName evidence="3">Protein kinase domain-containing protein</fullName>
    </recommendedName>
</protein>
<dbReference type="SUPFAM" id="SSF56112">
    <property type="entry name" value="Protein kinase-like (PK-like)"/>
    <property type="match status" value="1"/>
</dbReference>
<evidence type="ECO:0000313" key="2">
    <source>
        <dbReference type="Proteomes" id="UP000324800"/>
    </source>
</evidence>
<reference evidence="1 2" key="1">
    <citation type="submission" date="2019-03" db="EMBL/GenBank/DDBJ databases">
        <title>Single cell metagenomics reveals metabolic interactions within the superorganism composed of flagellate Streblomastix strix and complex community of Bacteroidetes bacteria on its surface.</title>
        <authorList>
            <person name="Treitli S.C."/>
            <person name="Kolisko M."/>
            <person name="Husnik F."/>
            <person name="Keeling P."/>
            <person name="Hampl V."/>
        </authorList>
    </citation>
    <scope>NUCLEOTIDE SEQUENCE [LARGE SCALE GENOMIC DNA]</scope>
    <source>
        <strain evidence="1">ST1C</strain>
    </source>
</reference>